<organism evidence="3 4">
    <name type="scientific">Plasmodium ovale curtisi</name>
    <dbReference type="NCBI Taxonomy" id="864141"/>
    <lineage>
        <taxon>Eukaryota</taxon>
        <taxon>Sar</taxon>
        <taxon>Alveolata</taxon>
        <taxon>Apicomplexa</taxon>
        <taxon>Aconoidasida</taxon>
        <taxon>Haemosporida</taxon>
        <taxon>Plasmodiidae</taxon>
        <taxon>Plasmodium</taxon>
        <taxon>Plasmodium (Plasmodium)</taxon>
    </lineage>
</organism>
<evidence type="ECO:0000313" key="4">
    <source>
        <dbReference type="Proteomes" id="UP000078560"/>
    </source>
</evidence>
<evidence type="ECO:0000256" key="1">
    <source>
        <dbReference type="SAM" id="MobiDB-lite"/>
    </source>
</evidence>
<feature type="transmembrane region" description="Helical" evidence="2">
    <location>
        <begin position="271"/>
        <end position="289"/>
    </location>
</feature>
<proteinExistence type="predicted"/>
<evidence type="ECO:0000313" key="3">
    <source>
        <dbReference type="EMBL" id="SBS92175.1"/>
    </source>
</evidence>
<name>A0A1A8WGT0_PLAOA</name>
<feature type="non-terminal residue" evidence="3">
    <location>
        <position position="1"/>
    </location>
</feature>
<keyword evidence="2" id="KW-1133">Transmembrane helix</keyword>
<protein>
    <submittedName>
        <fullName evidence="3">PIR Superfamily Protein</fullName>
    </submittedName>
</protein>
<keyword evidence="2" id="KW-0812">Transmembrane</keyword>
<dbReference type="AlphaFoldDB" id="A0A1A8WGT0"/>
<reference evidence="4" key="1">
    <citation type="submission" date="2016-05" db="EMBL/GenBank/DDBJ databases">
        <authorList>
            <person name="Naeem Raeece"/>
        </authorList>
    </citation>
    <scope>NUCLEOTIDE SEQUENCE [LARGE SCALE GENOMIC DNA]</scope>
</reference>
<dbReference type="Pfam" id="PF05795">
    <property type="entry name" value="Plasmodium_Vir"/>
    <property type="match status" value="1"/>
</dbReference>
<feature type="region of interest" description="Disordered" evidence="1">
    <location>
        <begin position="217"/>
        <end position="239"/>
    </location>
</feature>
<dbReference type="EMBL" id="FLQU01001240">
    <property type="protein sequence ID" value="SBS92175.1"/>
    <property type="molecule type" value="Genomic_DNA"/>
</dbReference>
<dbReference type="InterPro" id="IPR008780">
    <property type="entry name" value="Plasmodium_Vir"/>
</dbReference>
<sequence length="347" mass="41156">FFHLNYQDKDLAILPSFWFYSILDKGAEYPHAHDEFFDDLDLSMSKNESISKISKNLLYAFHYVSKMKQRDNEFTERWNYLYYWFGFQLYNHLDDPLKFPIIMNILDIVKKEVDSNKGYDKEFFEITKEEFINLKEIYDYSQNYDAIILKTAPANFVCSREYNNYINKSYELYRTLTVECTSDIKAYCRIFRNINNNYLNGRSSKLKCHRIKDSVSSSEVRNSNLQGSEEMSHSSLSEQRQSLYNSEGESIIQDSSHLKEEETSPTDSPHVATIILPVLGFLIIFFILYKFTPLGTFIHSHFIRKKINRWDEEANTINESSTEKYEHERDNSIINSRHIGYNPIRNI</sequence>
<keyword evidence="2" id="KW-0472">Membrane</keyword>
<gene>
    <name evidence="3" type="ORF">POVCU2_0072540</name>
</gene>
<dbReference type="Proteomes" id="UP000078560">
    <property type="component" value="Unassembled WGS sequence"/>
</dbReference>
<accession>A0A1A8WGT0</accession>
<evidence type="ECO:0000256" key="2">
    <source>
        <dbReference type="SAM" id="Phobius"/>
    </source>
</evidence>